<sequence length="109" mass="11913">MVQPEKTSQVQLSGLPGSAKVVQAALLGENDQTRTFWLDMVVTPDSGGESFKAGMRLIIRKTTESRVQSFALPGFQFRVRFAADNHKHVALAPEEIGDSSANHWGSQSK</sequence>
<evidence type="ECO:0000313" key="1">
    <source>
        <dbReference type="EMBL" id="MSS83701.1"/>
    </source>
</evidence>
<accession>A0A6N7W2S6</accession>
<comment type="caution">
    <text evidence="1">The sequence shown here is derived from an EMBL/GenBank/DDBJ whole genome shotgun (WGS) entry which is preliminary data.</text>
</comment>
<reference evidence="1 2" key="1">
    <citation type="submission" date="2019-08" db="EMBL/GenBank/DDBJ databases">
        <title>In-depth cultivation of the pig gut microbiome towards novel bacterial diversity and tailored functional studies.</title>
        <authorList>
            <person name="Wylensek D."/>
            <person name="Hitch T.C.A."/>
            <person name="Clavel T."/>
        </authorList>
    </citation>
    <scope>NUCLEOTIDE SEQUENCE [LARGE SCALE GENOMIC DNA]</scope>
    <source>
        <strain evidence="1 2">WB03_NA08</strain>
    </source>
</reference>
<evidence type="ECO:0000313" key="2">
    <source>
        <dbReference type="Proteomes" id="UP000470875"/>
    </source>
</evidence>
<gene>
    <name evidence="1" type="ORF">FYJ24_02770</name>
</gene>
<dbReference type="EMBL" id="VULO01000003">
    <property type="protein sequence ID" value="MSS83701.1"/>
    <property type="molecule type" value="Genomic_DNA"/>
</dbReference>
<name>A0A6N7W2S6_9ACTO</name>
<dbReference type="Proteomes" id="UP000470875">
    <property type="component" value="Unassembled WGS sequence"/>
</dbReference>
<dbReference type="AlphaFoldDB" id="A0A6N7W2S6"/>
<organism evidence="1 2">
    <name type="scientific">Scrofimicrobium canadense</name>
    <dbReference type="NCBI Taxonomy" id="2652290"/>
    <lineage>
        <taxon>Bacteria</taxon>
        <taxon>Bacillati</taxon>
        <taxon>Actinomycetota</taxon>
        <taxon>Actinomycetes</taxon>
        <taxon>Actinomycetales</taxon>
        <taxon>Actinomycetaceae</taxon>
        <taxon>Scrofimicrobium</taxon>
    </lineage>
</organism>
<keyword evidence="2" id="KW-1185">Reference proteome</keyword>
<proteinExistence type="predicted"/>
<protein>
    <submittedName>
        <fullName evidence="1">Uncharacterized protein</fullName>
    </submittedName>
</protein>